<name>A0A4Y5JUG1_9CAUD</name>
<accession>A0A4Y5JUG1</accession>
<evidence type="ECO:0000313" key="2">
    <source>
        <dbReference type="Proteomes" id="UP000316733"/>
    </source>
</evidence>
<dbReference type="EMBL" id="MK797984">
    <property type="protein sequence ID" value="QCG76254.1"/>
    <property type="molecule type" value="Genomic_DNA"/>
</dbReference>
<gene>
    <name evidence="1" type="ORF">EST35_0374</name>
</gene>
<organism evidence="1 2">
    <name type="scientific">Pseudomonas phage vB_PaeM_PA5oct</name>
    <dbReference type="NCBI Taxonomy" id="2163605"/>
    <lineage>
        <taxon>Viruses</taxon>
        <taxon>Duplodnaviria</taxon>
        <taxon>Heunggongvirae</taxon>
        <taxon>Uroviricota</taxon>
        <taxon>Caudoviricetes</taxon>
        <taxon>Arenbergviridae</taxon>
        <taxon>Wroclawvirus</taxon>
        <taxon>Wroclawvirus PA5oct</taxon>
    </lineage>
</organism>
<proteinExistence type="predicted"/>
<reference evidence="2" key="1">
    <citation type="journal article" date="2020" name="bioRxiv">
        <title>Integrative omics analysis of Pseudomonas aeruginosa virus PA5oct highlights the molecular complexity of jumbo phages.</title>
        <authorList>
            <person name="Lood C."/>
            <person name="Danis-Wlodarczyk K."/>
            <person name="Blasdel B.G."/>
            <person name="Jang H.B."/>
            <person name="Vandenheuvel D."/>
            <person name="Briers Y."/>
            <person name="Noben J.-P."/>
            <person name="van Noort V."/>
            <person name="Drulis-Kawa Z."/>
            <person name="Lavigne R."/>
        </authorList>
    </citation>
    <scope>NUCLEOTIDE SEQUENCE [LARGE SCALE GENOMIC DNA]</scope>
</reference>
<protein>
    <submittedName>
        <fullName evidence="1">Uncharacterized protein</fullName>
    </submittedName>
</protein>
<dbReference type="Proteomes" id="UP000316733">
    <property type="component" value="Segment"/>
</dbReference>
<evidence type="ECO:0000313" key="1">
    <source>
        <dbReference type="EMBL" id="QCG76254.1"/>
    </source>
</evidence>
<keyword evidence="2" id="KW-1185">Reference proteome</keyword>
<sequence length="159" mass="18077">MNETIQSLRREIELLKDQGLKLRHIKNPCKKCMGYGIICYGSTAMWNRGAVGGNAITPGRCDACWGSGDEDNPWENLLELTIQKRTIDTIYNSLKLDGWIEVTSDTVFFKGSNRVVTKSGNILYGYRSYYNDKQLICYIEEPNTSINLKITSCVFIQKC</sequence>